<keyword evidence="4" id="KW-1133">Transmembrane helix</keyword>
<evidence type="ECO:0000256" key="5">
    <source>
        <dbReference type="ARBA" id="ARBA00023136"/>
    </source>
</evidence>
<dbReference type="Gene3D" id="2.30.180.10">
    <property type="entry name" value="FAS1 domain"/>
    <property type="match status" value="4"/>
</dbReference>
<sequence length="968" mass="107621">MIFKMQRLYTHYKGNTAEITSRKRSGSLLYRYKLKGTGSKTTIVKGDILAGNGIVHVIGKLLITPPDIPGHAEKTMWQLIQEDGKYNRMQTLIARSGMEDEFAGENITVFAPNNAAWDELSADALSFLQSDEGRERLKVVLRNHIFSGIIDVMDLVNRRRIRSMAGNEIEVYVSPLGQIRLNGNVNISQTDIPAQNGLYYHVESVLLPDSLSNILPSFCDQRIHKKVTGPCSLCHAELDCPYPEDVPTDEISTECVINYKIKDAMGDKYMTISGCSRICNRTENVHRCCSGFYGTDCQPCRGGFKNPCNGNGQCLDGLKGDGSCNCNSGFTGPTCADCEDINMFGPNCTTPCTCKYGACDSGIKGSGRCRKNTCRSGSFNGHLVHYTGPDCDVNLSQCPNGNILSCPVHSNCMKGSSEGDDDIYQCVCQEGYEKIGEACLPIDPCKSSDRGGCHQQAKCVMINPGQHYCECEKGWVGNGEYCFPGTNCNKHIDCGSNAICKASVIPSDSLCTCIDGYHGNGTYCVPINMCSVNNGDCDPMAECTSTGPGSNKCTCGEDFGGDGYTCYASIGKLVEKFPDLSMVSGFLRFIPKEDNMLLSLKDNFTFFAPSNKAMRILIAKKPPSYWNKNQDNIINFIRFHTIYGVKTTQIMLASISDYGRYDTLYDGFKIHLYKKNNEVFVSSKQSNKSWSRIIVPNVPAFNGFIHIIDRALEPFFDSDDTPFLDEFFMKHPEYSMFGEWLNKKGLMDTLMEMDEYTLFVPSNRIVENFLNTTKITKDFLKYYILPNIRLSMSFENKETIETLLGGRHKLSFIVWTRQVFVNEVEIKKPDMLTDAGVVHGIDGPLVPTLHRCDEVLVNTSWDNKRKNSFILECPGGQEFPCNNNGKCNDGLNGTECLEVQGTTSCHCKLGYYGDGFKCDNPCDINNGGCHENATCFFQGSDSSMAFARLHTSQDDDEDMIHRTVFNIK</sequence>
<comment type="caution">
    <text evidence="11">The sequence shown here is derived from an EMBL/GenBank/DDBJ whole genome shotgun (WGS) entry which is preliminary data.</text>
</comment>
<evidence type="ECO:0000313" key="12">
    <source>
        <dbReference type="Proteomes" id="UP001217089"/>
    </source>
</evidence>
<feature type="domain" description="EGF-like" evidence="9">
    <location>
        <begin position="296"/>
        <end position="336"/>
    </location>
</feature>
<organism evidence="11 12">
    <name type="scientific">Tegillarca granosa</name>
    <name type="common">Malaysian cockle</name>
    <name type="synonym">Anadara granosa</name>
    <dbReference type="NCBI Taxonomy" id="220873"/>
    <lineage>
        <taxon>Eukaryota</taxon>
        <taxon>Metazoa</taxon>
        <taxon>Spiralia</taxon>
        <taxon>Lophotrochozoa</taxon>
        <taxon>Mollusca</taxon>
        <taxon>Bivalvia</taxon>
        <taxon>Autobranchia</taxon>
        <taxon>Pteriomorphia</taxon>
        <taxon>Arcoida</taxon>
        <taxon>Arcoidea</taxon>
        <taxon>Arcidae</taxon>
        <taxon>Tegillarca</taxon>
    </lineage>
</organism>
<keyword evidence="7" id="KW-0325">Glycoprotein</keyword>
<keyword evidence="12" id="KW-1185">Reference proteome</keyword>
<dbReference type="Pfam" id="PF12947">
    <property type="entry name" value="EGF_3"/>
    <property type="match status" value="1"/>
</dbReference>
<dbReference type="Proteomes" id="UP001217089">
    <property type="component" value="Unassembled WGS sequence"/>
</dbReference>
<feature type="disulfide bond" evidence="8">
    <location>
        <begin position="494"/>
        <end position="511"/>
    </location>
</feature>
<dbReference type="Pfam" id="PF02469">
    <property type="entry name" value="Fasciclin"/>
    <property type="match status" value="3"/>
</dbReference>
<dbReference type="PROSITE" id="PS50213">
    <property type="entry name" value="FAS1"/>
    <property type="match status" value="3"/>
</dbReference>
<dbReference type="Gene3D" id="2.10.25.10">
    <property type="entry name" value="Laminin"/>
    <property type="match status" value="2"/>
</dbReference>
<evidence type="ECO:0000256" key="4">
    <source>
        <dbReference type="ARBA" id="ARBA00022989"/>
    </source>
</evidence>
<dbReference type="InterPro" id="IPR000782">
    <property type="entry name" value="FAS1_domain"/>
</dbReference>
<dbReference type="InterPro" id="IPR036378">
    <property type="entry name" value="FAS1_dom_sf"/>
</dbReference>
<dbReference type="EMBL" id="JARBDR010000918">
    <property type="protein sequence ID" value="KAJ8301272.1"/>
    <property type="molecule type" value="Genomic_DNA"/>
</dbReference>
<dbReference type="PANTHER" id="PTHR24038">
    <property type="entry name" value="STABILIN"/>
    <property type="match status" value="1"/>
</dbReference>
<evidence type="ECO:0000256" key="1">
    <source>
        <dbReference type="ARBA" id="ARBA00004167"/>
    </source>
</evidence>
<evidence type="ECO:0000313" key="11">
    <source>
        <dbReference type="EMBL" id="KAJ8301272.1"/>
    </source>
</evidence>
<keyword evidence="2 8" id="KW-0245">EGF-like domain</keyword>
<keyword evidence="3" id="KW-0812">Transmembrane</keyword>
<dbReference type="SMART" id="SM00554">
    <property type="entry name" value="FAS1"/>
    <property type="match status" value="3"/>
</dbReference>
<dbReference type="PROSITE" id="PS01186">
    <property type="entry name" value="EGF_2"/>
    <property type="match status" value="4"/>
</dbReference>
<comment type="caution">
    <text evidence="8">Lacks conserved residue(s) required for the propagation of feature annotation.</text>
</comment>
<comment type="subcellular location">
    <subcellularLocation>
        <location evidence="1">Membrane</location>
        <topology evidence="1">Single-pass membrane protein</topology>
    </subcellularLocation>
</comment>
<dbReference type="PANTHER" id="PTHR24038:SF11">
    <property type="entry name" value="INTEGRIN BETA-LIKE PROTEIN E"/>
    <property type="match status" value="1"/>
</dbReference>
<name>A0ABQ9ECI8_TEGGR</name>
<evidence type="ECO:0000256" key="2">
    <source>
        <dbReference type="ARBA" id="ARBA00022536"/>
    </source>
</evidence>
<accession>A0ABQ9ECI8</accession>
<feature type="domain" description="EGF-like" evidence="9">
    <location>
        <begin position="484"/>
        <end position="525"/>
    </location>
</feature>
<proteinExistence type="predicted"/>
<protein>
    <recommendedName>
        <fullName evidence="13">Stabilin-2</fullName>
    </recommendedName>
</protein>
<evidence type="ECO:0000256" key="6">
    <source>
        <dbReference type="ARBA" id="ARBA00023157"/>
    </source>
</evidence>
<keyword evidence="5" id="KW-0472">Membrane</keyword>
<evidence type="ECO:0000256" key="8">
    <source>
        <dbReference type="PROSITE-ProRule" id="PRU00076"/>
    </source>
</evidence>
<evidence type="ECO:0000256" key="7">
    <source>
        <dbReference type="ARBA" id="ARBA00023180"/>
    </source>
</evidence>
<keyword evidence="6 8" id="KW-1015">Disulfide bond</keyword>
<feature type="domain" description="EGF-like" evidence="9">
    <location>
        <begin position="441"/>
        <end position="483"/>
    </location>
</feature>
<feature type="domain" description="FAS1" evidence="10">
    <location>
        <begin position="567"/>
        <end position="712"/>
    </location>
</feature>
<evidence type="ECO:0000259" key="9">
    <source>
        <dbReference type="PROSITE" id="PS50026"/>
    </source>
</evidence>
<reference evidence="11 12" key="1">
    <citation type="submission" date="2022-12" db="EMBL/GenBank/DDBJ databases">
        <title>Chromosome-level genome of Tegillarca granosa.</title>
        <authorList>
            <person name="Kim J."/>
        </authorList>
    </citation>
    <scope>NUCLEOTIDE SEQUENCE [LARGE SCALE GENOMIC DNA]</scope>
    <source>
        <strain evidence="11">Teg-2019</strain>
        <tissue evidence="11">Adductor muscle</tissue>
    </source>
</reference>
<dbReference type="PROSITE" id="PS00022">
    <property type="entry name" value="EGF_1"/>
    <property type="match status" value="1"/>
</dbReference>
<dbReference type="PROSITE" id="PS50026">
    <property type="entry name" value="EGF_3"/>
    <property type="match status" value="3"/>
</dbReference>
<feature type="domain" description="FAS1" evidence="10">
    <location>
        <begin position="73"/>
        <end position="206"/>
    </location>
</feature>
<gene>
    <name evidence="11" type="ORF">KUTeg_020259</name>
</gene>
<evidence type="ECO:0008006" key="13">
    <source>
        <dbReference type="Google" id="ProtNLM"/>
    </source>
</evidence>
<evidence type="ECO:0000256" key="3">
    <source>
        <dbReference type="ARBA" id="ARBA00022692"/>
    </source>
</evidence>
<dbReference type="SUPFAM" id="SSF82153">
    <property type="entry name" value="FAS1 domain"/>
    <property type="match status" value="4"/>
</dbReference>
<feature type="disulfide bond" evidence="8">
    <location>
        <begin position="326"/>
        <end position="335"/>
    </location>
</feature>
<dbReference type="InterPro" id="IPR024731">
    <property type="entry name" value="NELL2-like_EGF"/>
</dbReference>
<feature type="domain" description="FAS1" evidence="10">
    <location>
        <begin position="721"/>
        <end position="845"/>
    </location>
</feature>
<dbReference type="SMART" id="SM00181">
    <property type="entry name" value="EGF"/>
    <property type="match status" value="6"/>
</dbReference>
<evidence type="ECO:0000259" key="10">
    <source>
        <dbReference type="PROSITE" id="PS50213"/>
    </source>
</evidence>
<dbReference type="InterPro" id="IPR000742">
    <property type="entry name" value="EGF"/>
</dbReference>